<sequence length="705" mass="76423">MSSFLSTTATLLGRTVLSPVAPHSLFAVNVEYFKPTTQDTSSKGKQKTASGSPSVESLLAATETLDPAKRPIFKPSPMLSTGHLQTIYSSVGNFSQIDAVEYKRRVFLTPDGGTVGLDISPPSLAASEEELKSASDPAGDGLPTVVCLHGLTGGSHESYVRNCFSHLTKPTSEGGLGYRGIVVNFRGCANLPVTSPQLYSALKIADIRSALLLITKLYPNSPLVGIGFSLGANILGRYLGEEGDNTPLLGGVIVGTPFDLKAGADELDYGGFLPQKYSSAMCHNLQRMARRHKDTLALHPPFRSLLDDVYDPKPQPQVELDLFKQQAKNGGPRDGERVIIKNGSLKMVDQAMTRFVGGLPKPYGEFPFDSADDYYRYGGCVNNIAKVKRPLLCLSAEDDPIVPSKIWKGIRAAIGRNDDGTPKEEVEDANENVVLAWTKGGGHLGWFQGIRPKRWLWRPTSEFIKALFDLTSEETKAQIRRKSKWAQENAIRVQEVDIELIPTEALPRYTLPGEDGRPGRWTDTDLSNSKSHGKKGKEEKSADGNGELDSQAKTTEIVEGISHNQLSNDDVLLNPSDTGFSPTDNGDGDDGEPHSTLRMAWLLTRVLEHAPLVHPRHAVCGSYVEPSSTTLSEQERNAQGWSILPAQPMYIDSQHPEVGFCELNPSTRVGAVGEIFRGGIDTPGQNLERPAQTPSSVSGSVIAGL</sequence>
<dbReference type="STRING" id="1882483.A0A317XIV1"/>
<feature type="region of interest" description="Disordered" evidence="2">
    <location>
        <begin position="508"/>
        <end position="549"/>
    </location>
</feature>
<feature type="domain" description="AB hydrolase-1" evidence="3">
    <location>
        <begin position="143"/>
        <end position="414"/>
    </location>
</feature>
<comment type="similarity">
    <text evidence="1">Belongs to the AB hydrolase superfamily. AB hydrolase 4 family.</text>
</comment>
<dbReference type="OrthoDB" id="5954035at2759"/>
<proteinExistence type="inferred from homology"/>
<dbReference type="PANTHER" id="PTHR10794">
    <property type="entry name" value="ABHYDROLASE DOMAIN-CONTAINING PROTEIN"/>
    <property type="match status" value="1"/>
</dbReference>
<feature type="region of interest" description="Disordered" evidence="2">
    <location>
        <begin position="680"/>
        <end position="705"/>
    </location>
</feature>
<evidence type="ECO:0000313" key="5">
    <source>
        <dbReference type="Proteomes" id="UP000246740"/>
    </source>
</evidence>
<dbReference type="InterPro" id="IPR050960">
    <property type="entry name" value="AB_hydrolase_4_sf"/>
</dbReference>
<reference evidence="4 5" key="1">
    <citation type="journal article" date="2018" name="Mol. Biol. Evol.">
        <title>Broad Genomic Sampling Reveals a Smut Pathogenic Ancestry of the Fungal Clade Ustilaginomycotina.</title>
        <authorList>
            <person name="Kijpornyongpan T."/>
            <person name="Mondo S.J."/>
            <person name="Barry K."/>
            <person name="Sandor L."/>
            <person name="Lee J."/>
            <person name="Lipzen A."/>
            <person name="Pangilinan J."/>
            <person name="LaButti K."/>
            <person name="Hainaut M."/>
            <person name="Henrissat B."/>
            <person name="Grigoriev I.V."/>
            <person name="Spatafora J.W."/>
            <person name="Aime M.C."/>
        </authorList>
    </citation>
    <scope>NUCLEOTIDE SEQUENCE [LARGE SCALE GENOMIC DNA]</scope>
    <source>
        <strain evidence="4 5">MCA 3645</strain>
    </source>
</reference>
<name>A0A317XIV1_9BASI</name>
<dbReference type="InterPro" id="IPR000073">
    <property type="entry name" value="AB_hydrolase_1"/>
</dbReference>
<organism evidence="4 5">
    <name type="scientific">Testicularia cyperi</name>
    <dbReference type="NCBI Taxonomy" id="1882483"/>
    <lineage>
        <taxon>Eukaryota</taxon>
        <taxon>Fungi</taxon>
        <taxon>Dikarya</taxon>
        <taxon>Basidiomycota</taxon>
        <taxon>Ustilaginomycotina</taxon>
        <taxon>Ustilaginomycetes</taxon>
        <taxon>Ustilaginales</taxon>
        <taxon>Anthracoideaceae</taxon>
        <taxon>Testicularia</taxon>
    </lineage>
</organism>
<keyword evidence="5" id="KW-1185">Reference proteome</keyword>
<dbReference type="Proteomes" id="UP000246740">
    <property type="component" value="Unassembled WGS sequence"/>
</dbReference>
<accession>A0A317XIV1</accession>
<dbReference type="SUPFAM" id="SSF53474">
    <property type="entry name" value="alpha/beta-Hydrolases"/>
    <property type="match status" value="1"/>
</dbReference>
<keyword evidence="4" id="KW-0378">Hydrolase</keyword>
<dbReference type="GO" id="GO:0047372">
    <property type="term" value="F:monoacylglycerol lipase activity"/>
    <property type="evidence" value="ECO:0007669"/>
    <property type="project" value="TreeGrafter"/>
</dbReference>
<dbReference type="InterPro" id="IPR029058">
    <property type="entry name" value="AB_hydrolase_fold"/>
</dbReference>
<feature type="compositionally biased region" description="Basic and acidic residues" evidence="2">
    <location>
        <begin position="514"/>
        <end position="523"/>
    </location>
</feature>
<evidence type="ECO:0000259" key="3">
    <source>
        <dbReference type="Pfam" id="PF00561"/>
    </source>
</evidence>
<dbReference type="InParanoid" id="A0A317XIV1"/>
<protein>
    <submittedName>
        <fullName evidence="4">Alpha/beta-hydrolase</fullName>
    </submittedName>
</protein>
<evidence type="ECO:0000256" key="1">
    <source>
        <dbReference type="ARBA" id="ARBA00010884"/>
    </source>
</evidence>
<gene>
    <name evidence="4" type="ORF">BCV70DRAFT_44788</name>
</gene>
<dbReference type="Gene3D" id="3.40.50.1820">
    <property type="entry name" value="alpha/beta hydrolase"/>
    <property type="match status" value="1"/>
</dbReference>
<evidence type="ECO:0000313" key="4">
    <source>
        <dbReference type="EMBL" id="PWY97742.1"/>
    </source>
</evidence>
<dbReference type="Pfam" id="PF00561">
    <property type="entry name" value="Abhydrolase_1"/>
    <property type="match status" value="1"/>
</dbReference>
<dbReference type="GO" id="GO:0051792">
    <property type="term" value="P:medium-chain fatty acid biosynthetic process"/>
    <property type="evidence" value="ECO:0007669"/>
    <property type="project" value="TreeGrafter"/>
</dbReference>
<feature type="region of interest" description="Disordered" evidence="2">
    <location>
        <begin position="562"/>
        <end position="593"/>
    </location>
</feature>
<feature type="compositionally biased region" description="Polar residues" evidence="2">
    <location>
        <begin position="575"/>
        <end position="584"/>
    </location>
</feature>
<dbReference type="GO" id="GO:0051793">
    <property type="term" value="P:medium-chain fatty acid catabolic process"/>
    <property type="evidence" value="ECO:0007669"/>
    <property type="project" value="TreeGrafter"/>
</dbReference>
<dbReference type="EMBL" id="KZ819202">
    <property type="protein sequence ID" value="PWY97742.1"/>
    <property type="molecule type" value="Genomic_DNA"/>
</dbReference>
<dbReference type="AlphaFoldDB" id="A0A317XIV1"/>
<dbReference type="PANTHER" id="PTHR10794:SF63">
    <property type="entry name" value="ALPHA_BETA HYDROLASE 1, ISOFORM A"/>
    <property type="match status" value="1"/>
</dbReference>
<evidence type="ECO:0000256" key="2">
    <source>
        <dbReference type="SAM" id="MobiDB-lite"/>
    </source>
</evidence>
<dbReference type="GO" id="GO:0008126">
    <property type="term" value="F:acetylesterase activity"/>
    <property type="evidence" value="ECO:0007669"/>
    <property type="project" value="TreeGrafter"/>
</dbReference>